<dbReference type="OrthoDB" id="3800181at2759"/>
<dbReference type="EMBL" id="MU006225">
    <property type="protein sequence ID" value="KAF2826962.1"/>
    <property type="molecule type" value="Genomic_DNA"/>
</dbReference>
<keyword evidence="2" id="KW-1185">Reference proteome</keyword>
<proteinExistence type="predicted"/>
<feature type="non-terminal residue" evidence="1">
    <location>
        <position position="103"/>
    </location>
</feature>
<evidence type="ECO:0000313" key="2">
    <source>
        <dbReference type="Proteomes" id="UP000799424"/>
    </source>
</evidence>
<organism evidence="1 2">
    <name type="scientific">Ophiobolus disseminans</name>
    <dbReference type="NCBI Taxonomy" id="1469910"/>
    <lineage>
        <taxon>Eukaryota</taxon>
        <taxon>Fungi</taxon>
        <taxon>Dikarya</taxon>
        <taxon>Ascomycota</taxon>
        <taxon>Pezizomycotina</taxon>
        <taxon>Dothideomycetes</taxon>
        <taxon>Pleosporomycetidae</taxon>
        <taxon>Pleosporales</taxon>
        <taxon>Pleosporineae</taxon>
        <taxon>Phaeosphaeriaceae</taxon>
        <taxon>Ophiobolus</taxon>
    </lineage>
</organism>
<dbReference type="AlphaFoldDB" id="A0A6A7A0V9"/>
<evidence type="ECO:0000313" key="1">
    <source>
        <dbReference type="EMBL" id="KAF2826962.1"/>
    </source>
</evidence>
<accession>A0A6A7A0V9</accession>
<reference evidence="1" key="1">
    <citation type="journal article" date="2020" name="Stud. Mycol.">
        <title>101 Dothideomycetes genomes: a test case for predicting lifestyles and emergence of pathogens.</title>
        <authorList>
            <person name="Haridas S."/>
            <person name="Albert R."/>
            <person name="Binder M."/>
            <person name="Bloem J."/>
            <person name="Labutti K."/>
            <person name="Salamov A."/>
            <person name="Andreopoulos B."/>
            <person name="Baker S."/>
            <person name="Barry K."/>
            <person name="Bills G."/>
            <person name="Bluhm B."/>
            <person name="Cannon C."/>
            <person name="Castanera R."/>
            <person name="Culley D."/>
            <person name="Daum C."/>
            <person name="Ezra D."/>
            <person name="Gonzalez J."/>
            <person name="Henrissat B."/>
            <person name="Kuo A."/>
            <person name="Liang C."/>
            <person name="Lipzen A."/>
            <person name="Lutzoni F."/>
            <person name="Magnuson J."/>
            <person name="Mondo S."/>
            <person name="Nolan M."/>
            <person name="Ohm R."/>
            <person name="Pangilinan J."/>
            <person name="Park H.-J."/>
            <person name="Ramirez L."/>
            <person name="Alfaro M."/>
            <person name="Sun H."/>
            <person name="Tritt A."/>
            <person name="Yoshinaga Y."/>
            <person name="Zwiers L.-H."/>
            <person name="Turgeon B."/>
            <person name="Goodwin S."/>
            <person name="Spatafora J."/>
            <person name="Crous P."/>
            <person name="Grigoriev I."/>
        </authorList>
    </citation>
    <scope>NUCLEOTIDE SEQUENCE</scope>
    <source>
        <strain evidence="1">CBS 113818</strain>
    </source>
</reference>
<name>A0A6A7A0V9_9PLEO</name>
<protein>
    <submittedName>
        <fullName evidence="1">Uncharacterized protein</fullName>
    </submittedName>
</protein>
<dbReference type="Proteomes" id="UP000799424">
    <property type="component" value="Unassembled WGS sequence"/>
</dbReference>
<sequence>MTATLGFLNLPAELRLQIYRHISPTNLSFSCNDYQGFYTSCKTIKHEMDVECSRPIRGELQKLRQDDRIFLLDEGYFNGTRYAYNPTKFWHLNDVRLNIYVDL</sequence>
<gene>
    <name evidence="1" type="ORF">CC86DRAFT_291335</name>
</gene>